<organism evidence="2 3">
    <name type="scientific">Leptolyngbya boryana NIES-2135</name>
    <dbReference type="NCBI Taxonomy" id="1973484"/>
    <lineage>
        <taxon>Bacteria</taxon>
        <taxon>Bacillati</taxon>
        <taxon>Cyanobacteriota</taxon>
        <taxon>Cyanophyceae</taxon>
        <taxon>Leptolyngbyales</taxon>
        <taxon>Leptolyngbyaceae</taxon>
        <taxon>Leptolyngbya group</taxon>
        <taxon>Leptolyngbya</taxon>
    </lineage>
</organism>
<reference evidence="2 3" key="1">
    <citation type="submission" date="2017-06" db="EMBL/GenBank/DDBJ databases">
        <title>Genome sequencing of cyanobaciteial culture collection at National Institute for Environmental Studies (NIES).</title>
        <authorList>
            <person name="Hirose Y."/>
            <person name="Shimura Y."/>
            <person name="Fujisawa T."/>
            <person name="Nakamura Y."/>
            <person name="Kawachi M."/>
        </authorList>
    </citation>
    <scope>NUCLEOTIDE SEQUENCE [LARGE SCALE GENOMIC DNA]</scope>
    <source>
        <strain evidence="2 3">NIES-2135</strain>
    </source>
</reference>
<sequence length="77" mass="8698">MSQLHAAEFFKSVRNDQALKTRLQATSDPQTFVKIASDRGYQFTETELENALEQFPESELAAIFNPGVGGRQRLIPR</sequence>
<accession>A0A1Z4JG40</accession>
<name>A0A1Z4JG40_LEPBY</name>
<proteinExistence type="predicted"/>
<dbReference type="EMBL" id="AP018203">
    <property type="protein sequence ID" value="BAY55732.1"/>
    <property type="molecule type" value="Genomic_DNA"/>
</dbReference>
<dbReference type="InterPro" id="IPR022516">
    <property type="entry name" value="CHP03798_Ocin"/>
</dbReference>
<evidence type="ECO:0000313" key="3">
    <source>
        <dbReference type="Proteomes" id="UP000217895"/>
    </source>
</evidence>
<dbReference type="Pfam" id="PF07862">
    <property type="entry name" value="Nif11"/>
    <property type="match status" value="1"/>
</dbReference>
<evidence type="ECO:0000259" key="1">
    <source>
        <dbReference type="Pfam" id="PF07862"/>
    </source>
</evidence>
<gene>
    <name evidence="2" type="ORF">NIES2135_25560</name>
</gene>
<dbReference type="Proteomes" id="UP000217895">
    <property type="component" value="Chromosome"/>
</dbReference>
<protein>
    <submittedName>
        <fullName evidence="2">Bacteriocin propeptide, TIGR03798 family protein</fullName>
    </submittedName>
</protein>
<dbReference type="NCBIfam" id="TIGR03798">
    <property type="entry name" value="leader_Nif11"/>
    <property type="match status" value="1"/>
</dbReference>
<evidence type="ECO:0000313" key="2">
    <source>
        <dbReference type="EMBL" id="BAY55732.1"/>
    </source>
</evidence>
<dbReference type="AlphaFoldDB" id="A0A1Z4JG40"/>
<feature type="domain" description="Nif11" evidence="1">
    <location>
        <begin position="1"/>
        <end position="48"/>
    </location>
</feature>
<dbReference type="InterPro" id="IPR012903">
    <property type="entry name" value="Nif11"/>
</dbReference>
<keyword evidence="3" id="KW-1185">Reference proteome</keyword>